<dbReference type="SUPFAM" id="SSF53098">
    <property type="entry name" value="Ribonuclease H-like"/>
    <property type="match status" value="1"/>
</dbReference>
<dbReference type="InterPro" id="IPR043502">
    <property type="entry name" value="DNA/RNA_pol_sf"/>
</dbReference>
<dbReference type="Proteomes" id="UP001652660">
    <property type="component" value="Chromosome 7e"/>
</dbReference>
<sequence length="1200" mass="139170">MEKVKQKLKFDESTIVDSAGRVGGLTLFWKHWIKVIEVELVGFYITARMMDMEARCEWTFVGIYASTDDRMRRSQWRELESKMNQWGEKWIIAGDFNDILAKGEKWGGRQRTEGSFADFRGLVSRNNLVDIGYEGKPWTWSSHWDGQEIKQRLDGALANQEWAKKFETTKCLHIEKKASDHSLIMIDTMPKKRKGGSSLKQKILEAKKGKYEKNKGVVAELKLKLSQAYKQEEIYWAQKARCRWLREGDKNTAFFHARVRTRRQRNRISCLQKEDGNWCETEKEIEEEICNFYKAIYTSSQPDNFDAVTEGVPCTVTMAMNDMLIKPVEEKEVKTALFSMHLDKAPGPDGMSHFFFQRYWNTCKTDIVMAIQSFLVGGYLLKALNETIVTLIPKVEAPINLSQYRPISLCNVIYRVIAKVLANRLKRVIPKCISFAHFAFVPGRHILDNVILAQELFHFMKNKRTSRNGFMTLKLDLSKAYDRVEWKFLWRMMMKMGFCPTWIKWILNCATTAAYSFNVNGQKVGYVKPSRGIRQGDPLSPYLFLICTEGLSNLMNQKLQSKNLTGVKVGRNCPQLSHLLFADDSLFCCKASIQEAKHMKGMFATYERASGQAINYEKSTIFFSANTNKELRKDICAEMGYMKEAISDKYLGLPMLISRSKQQVFGYIKHKVQEKLQGWKRNLLSHAGKEVLIKSVAMALPTYTMSCFKLPKVLCKDINLLVSKVMKAKYLAQPQNWDRDTPRAASWTWKSIFGTRLLGRIKTQRDPNCTLEKVEELIADGEWNQEVLNRWFIAEDVQRIKAIPLSITGCQDRLYWRYTKSGVFTVKSAYDAAMETRQYQHMKRLRRDSGSMSYDQQNSRIWKSVWTLKLKHKLKHFIWRCLHHSLPVNEQIQKRTGKGSPMCRSCGEEVETLEHMFFCDIAETTWKLAPLQWDGLREMRGNFVKWWEGMLGAKKREQGQEHIALTVNILWQIWKARNRKAFEEKEADPRKAVQKAIVECDEYIEAQKDIAGEFIQQITNSCKAEKWRPPPNNSIRINSDAAFSQNMERTGIGVVARNARGELLKAWARFELKNSEPQVKEATAIRMGMQMAWEANWKTAEFQSDCKEVVDMINKEEKQQSRVAIILEDIANIRCLFEQCTFSFVHRTGNVCAHSLVKFAIKLTKPVEWKVCFPMWLYERAQNEYKGSNSDVSNSCSIKL</sequence>
<dbReference type="Pfam" id="PF00078">
    <property type="entry name" value="RVT_1"/>
    <property type="match status" value="1"/>
</dbReference>
<dbReference type="SUPFAM" id="SSF56672">
    <property type="entry name" value="DNA/RNA polymerases"/>
    <property type="match status" value="1"/>
</dbReference>
<dbReference type="InterPro" id="IPR052343">
    <property type="entry name" value="Retrotransposon-Effector_Assoc"/>
</dbReference>
<dbReference type="Gene3D" id="3.30.420.10">
    <property type="entry name" value="Ribonuclease H-like superfamily/Ribonuclease H"/>
    <property type="match status" value="1"/>
</dbReference>
<name>A0ABM4V9E7_COFAR</name>
<dbReference type="CDD" id="cd06222">
    <property type="entry name" value="RNase_H_like"/>
    <property type="match status" value="1"/>
</dbReference>
<dbReference type="InterPro" id="IPR005135">
    <property type="entry name" value="Endo/exonuclease/phosphatase"/>
</dbReference>
<dbReference type="Pfam" id="PF13456">
    <property type="entry name" value="RVT_3"/>
    <property type="match status" value="1"/>
</dbReference>
<dbReference type="PROSITE" id="PS50878">
    <property type="entry name" value="RT_POL"/>
    <property type="match status" value="1"/>
</dbReference>
<dbReference type="InterPro" id="IPR002156">
    <property type="entry name" value="RNaseH_domain"/>
</dbReference>
<proteinExistence type="predicted"/>
<dbReference type="InterPro" id="IPR012337">
    <property type="entry name" value="RNaseH-like_sf"/>
</dbReference>
<dbReference type="GeneID" id="140011281"/>
<evidence type="ECO:0000259" key="1">
    <source>
        <dbReference type="PROSITE" id="PS50878"/>
    </source>
</evidence>
<reference evidence="3" key="1">
    <citation type="submission" date="2025-08" db="UniProtKB">
        <authorList>
            <consortium name="RefSeq"/>
        </authorList>
    </citation>
    <scope>IDENTIFICATION</scope>
    <source>
        <tissue evidence="3">Leaves</tissue>
    </source>
</reference>
<dbReference type="Pfam" id="PF13966">
    <property type="entry name" value="zf-RVT"/>
    <property type="match status" value="1"/>
</dbReference>
<dbReference type="PANTHER" id="PTHR46890">
    <property type="entry name" value="NON-LTR RETROLELEMENT REVERSE TRANSCRIPTASE-LIKE PROTEIN-RELATED"/>
    <property type="match status" value="1"/>
</dbReference>
<dbReference type="InterPro" id="IPR036397">
    <property type="entry name" value="RNaseH_sf"/>
</dbReference>
<dbReference type="RefSeq" id="XP_071916162.1">
    <property type="nucleotide sequence ID" value="XM_072060061.1"/>
</dbReference>
<organism evidence="2 3">
    <name type="scientific">Coffea arabica</name>
    <name type="common">Arabian coffee</name>
    <dbReference type="NCBI Taxonomy" id="13443"/>
    <lineage>
        <taxon>Eukaryota</taxon>
        <taxon>Viridiplantae</taxon>
        <taxon>Streptophyta</taxon>
        <taxon>Embryophyta</taxon>
        <taxon>Tracheophyta</taxon>
        <taxon>Spermatophyta</taxon>
        <taxon>Magnoliopsida</taxon>
        <taxon>eudicotyledons</taxon>
        <taxon>Gunneridae</taxon>
        <taxon>Pentapetalae</taxon>
        <taxon>asterids</taxon>
        <taxon>lamiids</taxon>
        <taxon>Gentianales</taxon>
        <taxon>Rubiaceae</taxon>
        <taxon>Ixoroideae</taxon>
        <taxon>Gardenieae complex</taxon>
        <taxon>Bertiereae - Coffeeae clade</taxon>
        <taxon>Coffeeae</taxon>
        <taxon>Coffea</taxon>
    </lineage>
</organism>
<gene>
    <name evidence="3" type="primary">LOC140011281</name>
</gene>
<dbReference type="InterPro" id="IPR036691">
    <property type="entry name" value="Endo/exonu/phosph_ase_sf"/>
</dbReference>
<dbReference type="InterPro" id="IPR044730">
    <property type="entry name" value="RNase_H-like_dom_plant"/>
</dbReference>
<dbReference type="SUPFAM" id="SSF56219">
    <property type="entry name" value="DNase I-like"/>
    <property type="match status" value="1"/>
</dbReference>
<dbReference type="Gene3D" id="3.60.10.10">
    <property type="entry name" value="Endonuclease/exonuclease/phosphatase"/>
    <property type="match status" value="1"/>
</dbReference>
<evidence type="ECO:0000313" key="2">
    <source>
        <dbReference type="Proteomes" id="UP001652660"/>
    </source>
</evidence>
<feature type="domain" description="Reverse transcriptase" evidence="1">
    <location>
        <begin position="373"/>
        <end position="643"/>
    </location>
</feature>
<dbReference type="InterPro" id="IPR000477">
    <property type="entry name" value="RT_dom"/>
</dbReference>
<keyword evidence="2" id="KW-1185">Reference proteome</keyword>
<dbReference type="Pfam" id="PF03372">
    <property type="entry name" value="Exo_endo_phos"/>
    <property type="match status" value="1"/>
</dbReference>
<evidence type="ECO:0000313" key="3">
    <source>
        <dbReference type="RefSeq" id="XP_071916162.1"/>
    </source>
</evidence>
<dbReference type="PANTHER" id="PTHR46890:SF48">
    <property type="entry name" value="RNA-DIRECTED DNA POLYMERASE"/>
    <property type="match status" value="1"/>
</dbReference>
<accession>A0ABM4V9E7</accession>
<dbReference type="CDD" id="cd01650">
    <property type="entry name" value="RT_nLTR_like"/>
    <property type="match status" value="1"/>
</dbReference>
<protein>
    <recommendedName>
        <fullName evidence="1">Reverse transcriptase domain-containing protein</fullName>
    </recommendedName>
</protein>
<dbReference type="InterPro" id="IPR026960">
    <property type="entry name" value="RVT-Znf"/>
</dbReference>